<dbReference type="CDD" id="cd03139">
    <property type="entry name" value="GATase1_PfpI_2"/>
    <property type="match status" value="1"/>
</dbReference>
<dbReference type="Gene3D" id="3.40.50.880">
    <property type="match status" value="1"/>
</dbReference>
<keyword evidence="3" id="KW-1185">Reference proteome</keyword>
<dbReference type="KEGG" id="ccr:CC_2959"/>
<protein>
    <submittedName>
        <fullName evidence="2">ThiJ/PfpI family protein</fullName>
    </submittedName>
</protein>
<reference evidence="2 3" key="1">
    <citation type="journal article" date="2001" name="Proc. Natl. Acad. Sci. U.S.A.">
        <title>Complete genome sequence of Caulobacter crescentus.</title>
        <authorList>
            <person name="Nierman W.C."/>
            <person name="Feldblyum T.V."/>
            <person name="Laub M.T."/>
            <person name="Paulsen I.T."/>
            <person name="Nelson K.E."/>
            <person name="Eisen J.A."/>
            <person name="Heidelberg J.F."/>
            <person name="Alley M.R."/>
            <person name="Ohta N."/>
            <person name="Maddock J.R."/>
            <person name="Potocka I."/>
            <person name="Nelson W.C."/>
            <person name="Newton A."/>
            <person name="Stephens C."/>
            <person name="Phadke N.D."/>
            <person name="Ely B."/>
            <person name="DeBoy R.T."/>
            <person name="Dodson R.J."/>
            <person name="Durkin A.S."/>
            <person name="Gwinn M.L."/>
            <person name="Haft D.H."/>
            <person name="Kolonay J.F."/>
            <person name="Smit J."/>
            <person name="Craven M.B."/>
            <person name="Khouri H."/>
            <person name="Shetty J."/>
            <person name="Berry K."/>
            <person name="Utterback T."/>
            <person name="Tran K."/>
            <person name="Wolf A."/>
            <person name="Vamathevan J."/>
            <person name="Ermolaeva M."/>
            <person name="White O."/>
            <person name="Salzberg S.L."/>
            <person name="Venter J.C."/>
            <person name="Shapiro L."/>
            <person name="Fraser C.M."/>
        </authorList>
    </citation>
    <scope>NUCLEOTIDE SEQUENCE [LARGE SCALE GENOMIC DNA]</scope>
    <source>
        <strain evidence="3">ATCC 19089 / CB15</strain>
    </source>
</reference>
<name>Q9A484_CAUVC</name>
<proteinExistence type="predicted"/>
<evidence type="ECO:0000313" key="2">
    <source>
        <dbReference type="EMBL" id="AAK24921.1"/>
    </source>
</evidence>
<dbReference type="Pfam" id="PF01965">
    <property type="entry name" value="DJ-1_PfpI"/>
    <property type="match status" value="1"/>
</dbReference>
<accession>Q9A484</accession>
<dbReference type="STRING" id="190650.CC_2959"/>
<dbReference type="PATRIC" id="fig|190650.5.peg.2964"/>
<dbReference type="PIR" id="E87615">
    <property type="entry name" value="E87615"/>
</dbReference>
<dbReference type="SUPFAM" id="SSF52317">
    <property type="entry name" value="Class I glutamine amidotransferase-like"/>
    <property type="match status" value="1"/>
</dbReference>
<dbReference type="InterPro" id="IPR052158">
    <property type="entry name" value="INH-QAR"/>
</dbReference>
<dbReference type="PANTHER" id="PTHR43130">
    <property type="entry name" value="ARAC-FAMILY TRANSCRIPTIONAL REGULATOR"/>
    <property type="match status" value="1"/>
</dbReference>
<dbReference type="EnsemblBacteria" id="AAK24921">
    <property type="protein sequence ID" value="AAK24921"/>
    <property type="gene ID" value="CC_2959"/>
</dbReference>
<gene>
    <name evidence="2" type="ordered locus">CC_2959</name>
</gene>
<dbReference type="Proteomes" id="UP000001816">
    <property type="component" value="Chromosome"/>
</dbReference>
<feature type="domain" description="DJ-1/PfpI" evidence="1">
    <location>
        <begin position="39"/>
        <end position="197"/>
    </location>
</feature>
<dbReference type="BioCyc" id="CAULO:CC2959-MONOMER"/>
<dbReference type="EMBL" id="AE005673">
    <property type="protein sequence ID" value="AAK24921.1"/>
    <property type="molecule type" value="Genomic_DNA"/>
</dbReference>
<dbReference type="eggNOG" id="COG0693">
    <property type="taxonomic scope" value="Bacteria"/>
</dbReference>
<dbReference type="AlphaFoldDB" id="Q9A484"/>
<dbReference type="SMR" id="Q9A484"/>
<evidence type="ECO:0000259" key="1">
    <source>
        <dbReference type="Pfam" id="PF01965"/>
    </source>
</evidence>
<dbReference type="PANTHER" id="PTHR43130:SF2">
    <property type="entry name" value="DJ-1_PFPI DOMAIN-CONTAINING PROTEIN"/>
    <property type="match status" value="1"/>
</dbReference>
<organism evidence="2 3">
    <name type="scientific">Caulobacter vibrioides (strain ATCC 19089 / CIP 103742 / CB 15)</name>
    <name type="common">Caulobacter crescentus</name>
    <dbReference type="NCBI Taxonomy" id="190650"/>
    <lineage>
        <taxon>Bacteria</taxon>
        <taxon>Pseudomonadati</taxon>
        <taxon>Pseudomonadota</taxon>
        <taxon>Alphaproteobacteria</taxon>
        <taxon>Caulobacterales</taxon>
        <taxon>Caulobacteraceae</taxon>
        <taxon>Caulobacter</taxon>
    </lineage>
</organism>
<dbReference type="InterPro" id="IPR029062">
    <property type="entry name" value="Class_I_gatase-like"/>
</dbReference>
<evidence type="ECO:0000313" key="3">
    <source>
        <dbReference type="Proteomes" id="UP000001816"/>
    </source>
</evidence>
<dbReference type="HOGENOM" id="CLU_000445_44_1_5"/>
<dbReference type="InterPro" id="IPR002818">
    <property type="entry name" value="DJ-1/PfpI"/>
</dbReference>
<sequence length="258" mass="26811">MADALAEIAGTMSFPPAPRRVIFTLDCDGDHRMSQTLQIVIALFPGVTHLDFTGPHQVLCRLPGAKVTVASLAGGEIEADGLVFARLPKLSDIETCDVLIVPGGFGTTQAMGDPDFIAEIRRLADGARYVCSVCTGSLVLAAAGLLKGKRAACHWAWRDQLALFGAVPDAARVARDGRYITGGGVTAGIDFALTLIAELAGDAVAQGIQLAVEYAPAPPFNSGRPETAPAEVLERITALYGQGMDERVAAAKAAAGVL</sequence>
<dbReference type="GO" id="GO:0006355">
    <property type="term" value="P:regulation of DNA-templated transcription"/>
    <property type="evidence" value="ECO:0007669"/>
    <property type="project" value="TreeGrafter"/>
</dbReference>